<feature type="active site" description="Proton donor" evidence="6">
    <location>
        <position position="104"/>
    </location>
</feature>
<keyword evidence="3 6" id="KW-0658">Purine biosynthesis</keyword>
<comment type="caution">
    <text evidence="6">Lacks conserved residue(s) required for the propagation of feature annotation.</text>
</comment>
<evidence type="ECO:0000256" key="1">
    <source>
        <dbReference type="ARBA" id="ARBA00005054"/>
    </source>
</evidence>
<dbReference type="InterPro" id="IPR036477">
    <property type="entry name" value="Formyl_transf_N_sf"/>
</dbReference>
<dbReference type="HAMAP" id="MF_01930">
    <property type="entry name" value="PurN"/>
    <property type="match status" value="1"/>
</dbReference>
<accession>A0ABS3PXB8</accession>
<feature type="binding site" evidence="6">
    <location>
        <position position="58"/>
    </location>
    <ligand>
        <name>(6R)-10-formyltetrahydrofolate</name>
        <dbReference type="ChEBI" id="CHEBI:195366"/>
    </ligand>
</feature>
<dbReference type="PANTHER" id="PTHR43369:SF2">
    <property type="entry name" value="PHOSPHORIBOSYLGLYCINAMIDE FORMYLTRANSFERASE"/>
    <property type="match status" value="1"/>
</dbReference>
<sequence>MQKLVIFASGSGSNAERIATYFAEKGTAQVQAILCNNPQAGVLARAKRLAIPSIVFDRQAFYHSDIVLNILKSLQPDLIVLAGFLWKVPPYLTETFPDKIINIHPSLLPKYGGKGMYGAHVHQAVIDNRETESGITIHYVNEHYDEGNIIFQAKTEVLPTDTPDTLAEKIHQLEYQHFPEVISKLVN</sequence>
<keyword evidence="2 6" id="KW-0808">Transferase</keyword>
<dbReference type="EC" id="2.1.2.2" evidence="6"/>
<evidence type="ECO:0000259" key="7">
    <source>
        <dbReference type="Pfam" id="PF00551"/>
    </source>
</evidence>
<comment type="caution">
    <text evidence="8">The sequence shown here is derived from an EMBL/GenBank/DDBJ whole genome shotgun (WGS) entry which is preliminary data.</text>
</comment>
<evidence type="ECO:0000256" key="6">
    <source>
        <dbReference type="HAMAP-Rule" id="MF_01930"/>
    </source>
</evidence>
<organism evidence="8 9">
    <name type="scientific">Capnocytophaga bilenii</name>
    <dbReference type="NCBI Taxonomy" id="2819369"/>
    <lineage>
        <taxon>Bacteria</taxon>
        <taxon>Pseudomonadati</taxon>
        <taxon>Bacteroidota</taxon>
        <taxon>Flavobacteriia</taxon>
        <taxon>Flavobacteriales</taxon>
        <taxon>Flavobacteriaceae</taxon>
        <taxon>Capnocytophaga</taxon>
    </lineage>
</organism>
<evidence type="ECO:0000313" key="8">
    <source>
        <dbReference type="EMBL" id="MBO1883956.1"/>
    </source>
</evidence>
<keyword evidence="9" id="KW-1185">Reference proteome</keyword>
<dbReference type="Proteomes" id="UP000681610">
    <property type="component" value="Unassembled WGS sequence"/>
</dbReference>
<dbReference type="EMBL" id="JAGDYP010000003">
    <property type="protein sequence ID" value="MBO1883956.1"/>
    <property type="molecule type" value="Genomic_DNA"/>
</dbReference>
<dbReference type="CDD" id="cd08645">
    <property type="entry name" value="FMT_core_GART"/>
    <property type="match status" value="1"/>
</dbReference>
<evidence type="ECO:0000256" key="5">
    <source>
        <dbReference type="ARBA" id="ARBA00047664"/>
    </source>
</evidence>
<dbReference type="PANTHER" id="PTHR43369">
    <property type="entry name" value="PHOSPHORIBOSYLGLYCINAMIDE FORMYLTRANSFERASE"/>
    <property type="match status" value="1"/>
</dbReference>
<dbReference type="RefSeq" id="WP_208058525.1">
    <property type="nucleotide sequence ID" value="NZ_JAGDYP010000003.1"/>
</dbReference>
<evidence type="ECO:0000256" key="4">
    <source>
        <dbReference type="ARBA" id="ARBA00038440"/>
    </source>
</evidence>
<reference evidence="8 9" key="1">
    <citation type="submission" date="2021-03" db="EMBL/GenBank/DDBJ databases">
        <title>Isolation and description of Capnocytophaga bilenii sp. nov., a novel Capnocytophaga species, isolated from a gingivitis subject.</title>
        <authorList>
            <person name="Antezack A."/>
            <person name="Monnet-Corti V."/>
            <person name="La Scola B."/>
        </authorList>
    </citation>
    <scope>NUCLEOTIDE SEQUENCE [LARGE SCALE GENOMIC DNA]</scope>
    <source>
        <strain evidence="8 9">Marseille-Q4570</strain>
    </source>
</reference>
<name>A0ABS3PXB8_9FLAO</name>
<gene>
    <name evidence="6 8" type="primary">purN</name>
    <name evidence="8" type="ORF">J4N46_05890</name>
</gene>
<dbReference type="Pfam" id="PF00551">
    <property type="entry name" value="Formyl_trans_N"/>
    <property type="match status" value="1"/>
</dbReference>
<dbReference type="InterPro" id="IPR001555">
    <property type="entry name" value="GART_AS"/>
</dbReference>
<dbReference type="NCBIfam" id="TIGR00639">
    <property type="entry name" value="PurN"/>
    <property type="match status" value="1"/>
</dbReference>
<dbReference type="GO" id="GO:0004644">
    <property type="term" value="F:phosphoribosylglycinamide formyltransferase activity"/>
    <property type="evidence" value="ECO:0007669"/>
    <property type="project" value="UniProtKB-EC"/>
</dbReference>
<comment type="function">
    <text evidence="6">Catalyzes the transfer of a formyl group from 10-formyltetrahydrofolate to 5-phospho-ribosyl-glycinamide (GAR), producing 5-phospho-ribosyl-N-formylglycinamide (FGAR) and tetrahydrofolate.</text>
</comment>
<feature type="binding site" evidence="6">
    <location>
        <position position="102"/>
    </location>
    <ligand>
        <name>(6R)-10-formyltetrahydrofolate</name>
        <dbReference type="ChEBI" id="CHEBI:195366"/>
    </ligand>
</feature>
<evidence type="ECO:0000256" key="3">
    <source>
        <dbReference type="ARBA" id="ARBA00022755"/>
    </source>
</evidence>
<comment type="catalytic activity">
    <reaction evidence="5 6">
        <text>N(1)-(5-phospho-beta-D-ribosyl)glycinamide + (6R)-10-formyltetrahydrofolate = N(2)-formyl-N(1)-(5-phospho-beta-D-ribosyl)glycinamide + (6S)-5,6,7,8-tetrahydrofolate + H(+)</text>
        <dbReference type="Rhea" id="RHEA:15053"/>
        <dbReference type="ChEBI" id="CHEBI:15378"/>
        <dbReference type="ChEBI" id="CHEBI:57453"/>
        <dbReference type="ChEBI" id="CHEBI:143788"/>
        <dbReference type="ChEBI" id="CHEBI:147286"/>
        <dbReference type="ChEBI" id="CHEBI:195366"/>
        <dbReference type="EC" id="2.1.2.2"/>
    </reaction>
</comment>
<protein>
    <recommendedName>
        <fullName evidence="6">Phosphoribosylglycinamide formyltransferase</fullName>
        <ecNumber evidence="6">2.1.2.2</ecNumber>
    </recommendedName>
    <alternativeName>
        <fullName evidence="6">5'-phosphoribosylglycinamide transformylase</fullName>
    </alternativeName>
    <alternativeName>
        <fullName evidence="6">GAR transformylase</fullName>
        <shortName evidence="6">GART</shortName>
    </alternativeName>
</protein>
<dbReference type="Gene3D" id="3.40.50.170">
    <property type="entry name" value="Formyl transferase, N-terminal domain"/>
    <property type="match status" value="1"/>
</dbReference>
<comment type="similarity">
    <text evidence="4 6">Belongs to the GART family.</text>
</comment>
<feature type="domain" description="Formyl transferase N-terminal" evidence="7">
    <location>
        <begin position="3"/>
        <end position="182"/>
    </location>
</feature>
<comment type="pathway">
    <text evidence="1 6">Purine metabolism; IMP biosynthesis via de novo pathway; N(2)-formyl-N(1)-(5-phospho-D-ribosyl)glycinamide from N(1)-(5-phospho-D-ribosyl)glycinamide (10-formyl THF route): step 1/1.</text>
</comment>
<feature type="binding site" evidence="6">
    <location>
        <begin position="12"/>
        <end position="14"/>
    </location>
    <ligand>
        <name>N(1)-(5-phospho-beta-D-ribosyl)glycinamide</name>
        <dbReference type="ChEBI" id="CHEBI:143788"/>
    </ligand>
</feature>
<proteinExistence type="inferred from homology"/>
<evidence type="ECO:0000256" key="2">
    <source>
        <dbReference type="ARBA" id="ARBA00022679"/>
    </source>
</evidence>
<feature type="site" description="Raises pKa of active site His" evidence="6">
    <location>
        <position position="145"/>
    </location>
</feature>
<dbReference type="PROSITE" id="PS00373">
    <property type="entry name" value="GART"/>
    <property type="match status" value="1"/>
</dbReference>
<evidence type="ECO:0000313" key="9">
    <source>
        <dbReference type="Proteomes" id="UP000681610"/>
    </source>
</evidence>
<dbReference type="InterPro" id="IPR004607">
    <property type="entry name" value="GART"/>
</dbReference>
<dbReference type="SUPFAM" id="SSF53328">
    <property type="entry name" value="Formyltransferase"/>
    <property type="match status" value="1"/>
</dbReference>
<dbReference type="InterPro" id="IPR002376">
    <property type="entry name" value="Formyl_transf_N"/>
</dbReference>